<dbReference type="PANTHER" id="PTHR43434:SF20">
    <property type="entry name" value="5'-NUCLEOTIDASE"/>
    <property type="match status" value="1"/>
</dbReference>
<comment type="caution">
    <text evidence="1">The sequence shown here is derived from an EMBL/GenBank/DDBJ whole genome shotgun (WGS) entry which is preliminary data.</text>
</comment>
<sequence>MYHYLLFDLDGTLTNPKEGITRCVQYALRHFGIEEPNLDKLEPFIGPPLIDSFMEYYGFTREQALKGVEKYRERFRDTGIFENQVLEGIPQMLKTLKEQGACLAVASSKPEEYVTRILEKFDLARYFHQVVGASMDESRSAKADVIREALARLGLKEQEKSRVLMIGDRKHDAQGARECGIDCLGAYIGFAAPGELEQAKATYIVHSVEEMSAFLQAHLEK</sequence>
<dbReference type="Pfam" id="PF13419">
    <property type="entry name" value="HAD_2"/>
    <property type="match status" value="1"/>
</dbReference>
<dbReference type="SUPFAM" id="SSF56784">
    <property type="entry name" value="HAD-like"/>
    <property type="match status" value="1"/>
</dbReference>
<dbReference type="Gene3D" id="3.40.50.1000">
    <property type="entry name" value="HAD superfamily/HAD-like"/>
    <property type="match status" value="1"/>
</dbReference>
<reference evidence="1" key="2">
    <citation type="journal article" date="2021" name="PeerJ">
        <title>Extensive microbial diversity within the chicken gut microbiome revealed by metagenomics and culture.</title>
        <authorList>
            <person name="Gilroy R."/>
            <person name="Ravi A."/>
            <person name="Getino M."/>
            <person name="Pursley I."/>
            <person name="Horton D.L."/>
            <person name="Alikhan N.F."/>
            <person name="Baker D."/>
            <person name="Gharbi K."/>
            <person name="Hall N."/>
            <person name="Watson M."/>
            <person name="Adriaenssens E.M."/>
            <person name="Foster-Nyarko E."/>
            <person name="Jarju S."/>
            <person name="Secka A."/>
            <person name="Antonio M."/>
            <person name="Oren A."/>
            <person name="Chaudhuri R.R."/>
            <person name="La Ragione R."/>
            <person name="Hildebrand F."/>
            <person name="Pallen M.J."/>
        </authorList>
    </citation>
    <scope>NUCLEOTIDE SEQUENCE</scope>
    <source>
        <strain evidence="1">ChiBcec6-7307</strain>
    </source>
</reference>
<accession>A0A9D1NX45</accession>
<dbReference type="InterPro" id="IPR041492">
    <property type="entry name" value="HAD_2"/>
</dbReference>
<dbReference type="InterPro" id="IPR050155">
    <property type="entry name" value="HAD-like_hydrolase_sf"/>
</dbReference>
<dbReference type="AlphaFoldDB" id="A0A9D1NX45"/>
<keyword evidence="1" id="KW-0378">Hydrolase</keyword>
<evidence type="ECO:0000313" key="1">
    <source>
        <dbReference type="EMBL" id="HIV22484.1"/>
    </source>
</evidence>
<dbReference type="GO" id="GO:0005829">
    <property type="term" value="C:cytosol"/>
    <property type="evidence" value="ECO:0007669"/>
    <property type="project" value="TreeGrafter"/>
</dbReference>
<protein>
    <submittedName>
        <fullName evidence="1">HAD hydrolase-like protein</fullName>
    </submittedName>
</protein>
<dbReference type="SFLD" id="SFLDS00003">
    <property type="entry name" value="Haloacid_Dehalogenase"/>
    <property type="match status" value="1"/>
</dbReference>
<dbReference type="EMBL" id="DVOS01000012">
    <property type="protein sequence ID" value="HIV22484.1"/>
    <property type="molecule type" value="Genomic_DNA"/>
</dbReference>
<dbReference type="Proteomes" id="UP000886889">
    <property type="component" value="Unassembled WGS sequence"/>
</dbReference>
<dbReference type="SFLD" id="SFLDG01129">
    <property type="entry name" value="C1.5:_HAD__Beta-PGM__Phosphata"/>
    <property type="match status" value="1"/>
</dbReference>
<proteinExistence type="predicted"/>
<organism evidence="1 2">
    <name type="scientific">Candidatus Merdiplasma excrementigallinarum</name>
    <dbReference type="NCBI Taxonomy" id="2840864"/>
    <lineage>
        <taxon>Bacteria</taxon>
        <taxon>Bacillati</taxon>
        <taxon>Bacillota</taxon>
        <taxon>Clostridia</taxon>
        <taxon>Lachnospirales</taxon>
        <taxon>Lachnospiraceae</taxon>
        <taxon>Lachnospiraceae incertae sedis</taxon>
        <taxon>Candidatus Merdiplasma</taxon>
    </lineage>
</organism>
<dbReference type="InterPro" id="IPR036412">
    <property type="entry name" value="HAD-like_sf"/>
</dbReference>
<dbReference type="Gene3D" id="1.10.150.240">
    <property type="entry name" value="Putative phosphatase, domain 2"/>
    <property type="match status" value="1"/>
</dbReference>
<dbReference type="InterPro" id="IPR023198">
    <property type="entry name" value="PGP-like_dom2"/>
</dbReference>
<dbReference type="GO" id="GO:0004713">
    <property type="term" value="F:protein tyrosine kinase activity"/>
    <property type="evidence" value="ECO:0007669"/>
    <property type="project" value="TreeGrafter"/>
</dbReference>
<name>A0A9D1NX45_9FIRM</name>
<gene>
    <name evidence="1" type="ORF">IAC80_00960</name>
</gene>
<dbReference type="InterPro" id="IPR023214">
    <property type="entry name" value="HAD_sf"/>
</dbReference>
<dbReference type="GO" id="GO:0016787">
    <property type="term" value="F:hydrolase activity"/>
    <property type="evidence" value="ECO:0007669"/>
    <property type="project" value="UniProtKB-KW"/>
</dbReference>
<reference evidence="1" key="1">
    <citation type="submission" date="2020-10" db="EMBL/GenBank/DDBJ databases">
        <authorList>
            <person name="Gilroy R."/>
        </authorList>
    </citation>
    <scope>NUCLEOTIDE SEQUENCE</scope>
    <source>
        <strain evidence="1">ChiBcec6-7307</strain>
    </source>
</reference>
<dbReference type="PANTHER" id="PTHR43434">
    <property type="entry name" value="PHOSPHOGLYCOLATE PHOSPHATASE"/>
    <property type="match status" value="1"/>
</dbReference>
<evidence type="ECO:0000313" key="2">
    <source>
        <dbReference type="Proteomes" id="UP000886889"/>
    </source>
</evidence>